<dbReference type="EMBL" id="QGUI02000173">
    <property type="protein sequence ID" value="MFO7193162.1"/>
    <property type="molecule type" value="Genomic_DNA"/>
</dbReference>
<name>A0ABD6FGN1_9PSEU</name>
<evidence type="ECO:0000313" key="2">
    <source>
        <dbReference type="Proteomes" id="UP000249324"/>
    </source>
</evidence>
<accession>A0ABD6FGN1</accession>
<dbReference type="AlphaFoldDB" id="A0ABD6FGN1"/>
<organism evidence="1 2">
    <name type="scientific">Thermocrispum agreste</name>
    <dbReference type="NCBI Taxonomy" id="37925"/>
    <lineage>
        <taxon>Bacteria</taxon>
        <taxon>Bacillati</taxon>
        <taxon>Actinomycetota</taxon>
        <taxon>Actinomycetes</taxon>
        <taxon>Pseudonocardiales</taxon>
        <taxon>Pseudonocardiaceae</taxon>
        <taxon>Thermocrispum</taxon>
    </lineage>
</organism>
<gene>
    <name evidence="1" type="ORF">DIU77_013050</name>
</gene>
<evidence type="ECO:0000313" key="1">
    <source>
        <dbReference type="EMBL" id="MFO7193162.1"/>
    </source>
</evidence>
<comment type="caution">
    <text evidence="1">The sequence shown here is derived from an EMBL/GenBank/DDBJ whole genome shotgun (WGS) entry which is preliminary data.</text>
</comment>
<dbReference type="Proteomes" id="UP000249324">
    <property type="component" value="Unassembled WGS sequence"/>
</dbReference>
<proteinExistence type="predicted"/>
<protein>
    <submittedName>
        <fullName evidence="1">Uncharacterized protein</fullName>
    </submittedName>
</protein>
<sequence length="41" mass="4094">MLIGATNRGPFGCGTRPSVDANVVADAEWVSQTTGGAVEAS</sequence>
<reference evidence="1 2" key="1">
    <citation type="journal article" date="2021" name="BMC Genomics">
        <title>Genome-resolved metagenome and metatranscriptome analyses of thermophilic composting reveal key bacterial players and their metabolic interactions.</title>
        <authorList>
            <person name="Braga L.P.P."/>
            <person name="Pereira R.V."/>
            <person name="Martins L.F."/>
            <person name="Moura L.M.S."/>
            <person name="Sanchez F.B."/>
            <person name="Patane J.S.L."/>
            <person name="da Silva A.M."/>
            <person name="Setubal J.C."/>
        </authorList>
    </citation>
    <scope>NUCLEOTIDE SEQUENCE [LARGE SCALE GENOMIC DNA]</scope>
    <source>
        <strain evidence="1">ZC4RG45</strain>
    </source>
</reference>